<dbReference type="STRING" id="1640674.SAMN05216323_10529"/>
<reference evidence="8 9" key="1">
    <citation type="submission" date="2016-09" db="EMBL/GenBank/DDBJ databases">
        <authorList>
            <person name="Capua I."/>
            <person name="De Benedictis P."/>
            <person name="Joannis T."/>
            <person name="Lombin L.H."/>
            <person name="Cattoli G."/>
        </authorList>
    </citation>
    <scope>NUCLEOTIDE SEQUENCE [LARGE SCALE GENOMIC DNA]</scope>
    <source>
        <strain evidence="8 9">A7P-90m</strain>
    </source>
</reference>
<dbReference type="GO" id="GO:0009245">
    <property type="term" value="P:lipid A biosynthetic process"/>
    <property type="evidence" value="ECO:0007669"/>
    <property type="project" value="TreeGrafter"/>
</dbReference>
<gene>
    <name evidence="8" type="ORF">SAMN05216323_10529</name>
</gene>
<keyword evidence="6" id="KW-0464">Manganese</keyword>
<dbReference type="InterPro" id="IPR043461">
    <property type="entry name" value="LpxH-like"/>
</dbReference>
<evidence type="ECO:0000256" key="5">
    <source>
        <dbReference type="ARBA" id="ARBA00023136"/>
    </source>
</evidence>
<evidence type="ECO:0000256" key="3">
    <source>
        <dbReference type="ARBA" id="ARBA00022723"/>
    </source>
</evidence>
<dbReference type="AlphaFoldDB" id="A0A1G6PI17"/>
<dbReference type="InterPro" id="IPR029052">
    <property type="entry name" value="Metallo-depent_PP-like"/>
</dbReference>
<evidence type="ECO:0000256" key="2">
    <source>
        <dbReference type="ARBA" id="ARBA00022519"/>
    </source>
</evidence>
<evidence type="ECO:0000313" key="8">
    <source>
        <dbReference type="EMBL" id="SDC79860.1"/>
    </source>
</evidence>
<dbReference type="GO" id="GO:0008758">
    <property type="term" value="F:UDP-2,3-diacylglucosamine hydrolase activity"/>
    <property type="evidence" value="ECO:0007669"/>
    <property type="project" value="TreeGrafter"/>
</dbReference>
<dbReference type="OrthoDB" id="9802481at2"/>
<dbReference type="EMBL" id="FMYP01000052">
    <property type="protein sequence ID" value="SDC79860.1"/>
    <property type="molecule type" value="Genomic_DNA"/>
</dbReference>
<evidence type="ECO:0000256" key="6">
    <source>
        <dbReference type="ARBA" id="ARBA00023211"/>
    </source>
</evidence>
<keyword evidence="2" id="KW-0997">Cell inner membrane</keyword>
<dbReference type="PANTHER" id="PTHR34990:SF1">
    <property type="entry name" value="UDP-2,3-DIACYLGLUCOSAMINE HYDROLASE"/>
    <property type="match status" value="1"/>
</dbReference>
<dbReference type="InterPro" id="IPR004843">
    <property type="entry name" value="Calcineurin-like_PHP"/>
</dbReference>
<dbReference type="PANTHER" id="PTHR34990">
    <property type="entry name" value="UDP-2,3-DIACYLGLUCOSAMINE HYDROLASE-RELATED"/>
    <property type="match status" value="1"/>
</dbReference>
<keyword evidence="5" id="KW-0472">Membrane</keyword>
<dbReference type="SUPFAM" id="SSF56300">
    <property type="entry name" value="Metallo-dependent phosphatases"/>
    <property type="match status" value="1"/>
</dbReference>
<dbReference type="CDD" id="cd07398">
    <property type="entry name" value="MPP_YbbF-LpxH"/>
    <property type="match status" value="1"/>
</dbReference>
<proteinExistence type="predicted"/>
<dbReference type="GO" id="GO:0016020">
    <property type="term" value="C:membrane"/>
    <property type="evidence" value="ECO:0007669"/>
    <property type="project" value="GOC"/>
</dbReference>
<dbReference type="RefSeq" id="WP_092439565.1">
    <property type="nucleotide sequence ID" value="NZ_FMYP01000052.1"/>
</dbReference>
<feature type="domain" description="Calcineurin-like phosphoesterase" evidence="7">
    <location>
        <begin position="5"/>
        <end position="208"/>
    </location>
</feature>
<organism evidence="8 9">
    <name type="scientific">Williamwhitmania taraxaci</name>
    <dbReference type="NCBI Taxonomy" id="1640674"/>
    <lineage>
        <taxon>Bacteria</taxon>
        <taxon>Pseudomonadati</taxon>
        <taxon>Bacteroidota</taxon>
        <taxon>Bacteroidia</taxon>
        <taxon>Bacteroidales</taxon>
        <taxon>Williamwhitmaniaceae</taxon>
        <taxon>Williamwhitmania</taxon>
    </lineage>
</organism>
<protein>
    <submittedName>
        <fullName evidence="8">UDP-2,3-diacylglucosamine hydrolase</fullName>
    </submittedName>
</protein>
<evidence type="ECO:0000313" key="9">
    <source>
        <dbReference type="Proteomes" id="UP000199452"/>
    </source>
</evidence>
<evidence type="ECO:0000256" key="4">
    <source>
        <dbReference type="ARBA" id="ARBA00022801"/>
    </source>
</evidence>
<accession>A0A1G6PI17</accession>
<evidence type="ECO:0000256" key="1">
    <source>
        <dbReference type="ARBA" id="ARBA00022475"/>
    </source>
</evidence>
<sequence>MANGKIYFISDAHLGLHAKDSSLVRERYLVDLLEQARLDASEVFLLGDIFDFWFEYKQVVPRGFTRLLGKIAELTDSGIPVHFFTGNHDVWVFDYLPTEVGVIIHREPITVERFGKKFYLAHGDGLGPGDKGYKLLKLLFTSKVLQWSFARIHPNLAMWLGQKWSYSSRYSKALFNEFEGASEDLFKHSMAMLKQEHFDYFVYGHRHARALMPINDGEATLAVLGDWIVNYSYGVFDNGVFEILNYNKK</sequence>
<keyword evidence="3" id="KW-0479">Metal-binding</keyword>
<dbReference type="Proteomes" id="UP000199452">
    <property type="component" value="Unassembled WGS sequence"/>
</dbReference>
<name>A0A1G6PI17_9BACT</name>
<keyword evidence="4 8" id="KW-0378">Hydrolase</keyword>
<keyword evidence="9" id="KW-1185">Reference proteome</keyword>
<dbReference type="Gene3D" id="3.60.21.10">
    <property type="match status" value="1"/>
</dbReference>
<evidence type="ECO:0000259" key="7">
    <source>
        <dbReference type="Pfam" id="PF00149"/>
    </source>
</evidence>
<dbReference type="Pfam" id="PF00149">
    <property type="entry name" value="Metallophos"/>
    <property type="match status" value="1"/>
</dbReference>
<dbReference type="GO" id="GO:0046872">
    <property type="term" value="F:metal ion binding"/>
    <property type="evidence" value="ECO:0007669"/>
    <property type="project" value="UniProtKB-KW"/>
</dbReference>
<keyword evidence="1" id="KW-1003">Cell membrane</keyword>